<keyword evidence="5" id="KW-1185">Reference proteome</keyword>
<dbReference type="Proteomes" id="UP000364291">
    <property type="component" value="Unassembled WGS sequence"/>
</dbReference>
<evidence type="ECO:0000313" key="4">
    <source>
        <dbReference type="EMBL" id="VVG69756.1"/>
    </source>
</evidence>
<accession>A0A0B5F5L1</accession>
<protein>
    <recommendedName>
        <fullName evidence="2">UPF0250 protein EJE83_11300</fullName>
    </recommendedName>
</protein>
<dbReference type="Gene3D" id="3.30.70.260">
    <property type="match status" value="1"/>
</dbReference>
<dbReference type="PANTHER" id="PTHR38036">
    <property type="entry name" value="UPF0250 PROTEIN YBED"/>
    <property type="match status" value="1"/>
</dbReference>
<dbReference type="Pfam" id="PF04359">
    <property type="entry name" value="DUF493"/>
    <property type="match status" value="1"/>
</dbReference>
<evidence type="ECO:0000313" key="6">
    <source>
        <dbReference type="Proteomes" id="UP000364291"/>
    </source>
</evidence>
<gene>
    <name evidence="3" type="ORF">EJE83_11300</name>
    <name evidence="4" type="ORF">PAP18089_00713</name>
</gene>
<dbReference type="STRING" id="93218.XM39_11370"/>
<sequence length="90" mass="9900">MTTEKKESLLEFPCDFPIKVMGATQDGFADAIVALLREFDAEFDAATVEMRPSSSGKYLGLTVTVRAHSKAHLDDIYRALTGHPMVKVVL</sequence>
<dbReference type="PANTHER" id="PTHR38036:SF1">
    <property type="entry name" value="UPF0250 PROTEIN YBED"/>
    <property type="match status" value="1"/>
</dbReference>
<dbReference type="Proteomes" id="UP000270216">
    <property type="component" value="Unassembled WGS sequence"/>
</dbReference>
<dbReference type="GeneID" id="47016630"/>
<proteinExistence type="inferred from homology"/>
<evidence type="ECO:0000313" key="3">
    <source>
        <dbReference type="EMBL" id="RSK81677.1"/>
    </source>
</evidence>
<dbReference type="InterPro" id="IPR027471">
    <property type="entry name" value="YbeD-like_sf"/>
</dbReference>
<reference evidence="4 6" key="2">
    <citation type="submission" date="2019-08" db="EMBL/GenBank/DDBJ databases">
        <authorList>
            <person name="Peeters C."/>
        </authorList>
    </citation>
    <scope>NUCLEOTIDE SEQUENCE [LARGE SCALE GENOMIC DNA]</scope>
    <source>
        <strain evidence="4 6">LMG 18089</strain>
    </source>
</reference>
<evidence type="ECO:0000313" key="5">
    <source>
        <dbReference type="Proteomes" id="UP000270216"/>
    </source>
</evidence>
<dbReference type="HAMAP" id="MF_00659">
    <property type="entry name" value="UPF0250"/>
    <property type="match status" value="1"/>
</dbReference>
<evidence type="ECO:0000256" key="2">
    <source>
        <dbReference type="HAMAP-Rule" id="MF_00659"/>
    </source>
</evidence>
<dbReference type="NCBIfam" id="NF002533">
    <property type="entry name" value="PRK02047.1"/>
    <property type="match status" value="1"/>
</dbReference>
<dbReference type="InterPro" id="IPR007454">
    <property type="entry name" value="UPF0250_YbeD-like"/>
</dbReference>
<dbReference type="SUPFAM" id="SSF117991">
    <property type="entry name" value="YbeD/HP0495-like"/>
    <property type="match status" value="1"/>
</dbReference>
<evidence type="ECO:0000256" key="1">
    <source>
        <dbReference type="ARBA" id="ARBA00008460"/>
    </source>
</evidence>
<dbReference type="RefSeq" id="WP_039365396.1">
    <property type="nucleotide sequence ID" value="NZ_CABPSX010000001.1"/>
</dbReference>
<dbReference type="KEGG" id="papi:SG18_11170"/>
<reference evidence="3 5" key="1">
    <citation type="submission" date="2018-12" db="EMBL/GenBank/DDBJ databases">
        <title>Whole genome sequence of a Pandoraea apista isolate from a patient with cystic fibrosis.</title>
        <authorList>
            <person name="Kenna D.T."/>
            <person name="Turton J.F."/>
        </authorList>
    </citation>
    <scope>NUCLEOTIDE SEQUENCE [LARGE SCALE GENOMIC DNA]</scope>
    <source>
        <strain evidence="3 5">Pa13324</strain>
    </source>
</reference>
<dbReference type="OrthoDB" id="9793424at2"/>
<name>A0A0B5F5L1_9BURK</name>
<dbReference type="AlphaFoldDB" id="A0A0B5F5L1"/>
<dbReference type="EMBL" id="CABPSX010000001">
    <property type="protein sequence ID" value="VVG69756.1"/>
    <property type="molecule type" value="Genomic_DNA"/>
</dbReference>
<comment type="similarity">
    <text evidence="1 2">Belongs to the UPF0250 family.</text>
</comment>
<dbReference type="EMBL" id="RWHX01000016">
    <property type="protein sequence ID" value="RSK81677.1"/>
    <property type="molecule type" value="Genomic_DNA"/>
</dbReference>
<organism evidence="4 6">
    <name type="scientific">Pandoraea apista</name>
    <dbReference type="NCBI Taxonomy" id="93218"/>
    <lineage>
        <taxon>Bacteria</taxon>
        <taxon>Pseudomonadati</taxon>
        <taxon>Pseudomonadota</taxon>
        <taxon>Betaproteobacteria</taxon>
        <taxon>Burkholderiales</taxon>
        <taxon>Burkholderiaceae</taxon>
        <taxon>Pandoraea</taxon>
    </lineage>
</organism>